<dbReference type="SUPFAM" id="SSF55120">
    <property type="entry name" value="Pseudouridine synthase"/>
    <property type="match status" value="1"/>
</dbReference>
<feature type="binding site" evidence="4 6">
    <location>
        <position position="114"/>
    </location>
    <ligand>
        <name>substrate</name>
    </ligand>
</feature>
<reference evidence="9 10" key="1">
    <citation type="submission" date="2017-04" db="EMBL/GenBank/DDBJ databases">
        <authorList>
            <person name="Afonso C.L."/>
            <person name="Miller P.J."/>
            <person name="Scott M.A."/>
            <person name="Spackman E."/>
            <person name="Goraichik I."/>
            <person name="Dimitrov K.M."/>
            <person name="Suarez D.L."/>
            <person name="Swayne D.E."/>
        </authorList>
    </citation>
    <scope>NUCLEOTIDE SEQUENCE [LARGE SCALE GENOMIC DNA]</scope>
    <source>
        <strain evidence="9 10">DSM 26133</strain>
    </source>
</reference>
<dbReference type="HAMAP" id="MF_00171">
    <property type="entry name" value="TruA"/>
    <property type="match status" value="1"/>
</dbReference>
<name>A0A1W2GPS2_REIFA</name>
<evidence type="ECO:0000256" key="7">
    <source>
        <dbReference type="RuleBase" id="RU003792"/>
    </source>
</evidence>
<protein>
    <recommendedName>
        <fullName evidence="4">tRNA pseudouridine synthase A</fullName>
        <ecNumber evidence="4">5.4.99.12</ecNumber>
    </recommendedName>
    <alternativeName>
        <fullName evidence="4">tRNA pseudouridine(38-40) synthase</fullName>
    </alternativeName>
    <alternativeName>
        <fullName evidence="4">tRNA pseudouridylate synthase I</fullName>
    </alternativeName>
    <alternativeName>
        <fullName evidence="4">tRNA-uridine isomerase I</fullName>
    </alternativeName>
</protein>
<evidence type="ECO:0000259" key="8">
    <source>
        <dbReference type="Pfam" id="PF01416"/>
    </source>
</evidence>
<dbReference type="GO" id="GO:0003723">
    <property type="term" value="F:RNA binding"/>
    <property type="evidence" value="ECO:0007669"/>
    <property type="project" value="InterPro"/>
</dbReference>
<organism evidence="9 10">
    <name type="scientific">Reichenbachiella faecimaris</name>
    <dbReference type="NCBI Taxonomy" id="692418"/>
    <lineage>
        <taxon>Bacteria</taxon>
        <taxon>Pseudomonadati</taxon>
        <taxon>Bacteroidota</taxon>
        <taxon>Cytophagia</taxon>
        <taxon>Cytophagales</taxon>
        <taxon>Reichenbachiellaceae</taxon>
        <taxon>Reichenbachiella</taxon>
    </lineage>
</organism>
<dbReference type="InterPro" id="IPR001406">
    <property type="entry name" value="PsdUridine_synth_TruA"/>
</dbReference>
<dbReference type="STRING" id="692418.SAMN04488029_3821"/>
<dbReference type="InterPro" id="IPR020094">
    <property type="entry name" value="TruA/RsuA/RluB/E/F_N"/>
</dbReference>
<gene>
    <name evidence="4" type="primary">truA</name>
    <name evidence="9" type="ORF">SAMN04488029_3821</name>
</gene>
<keyword evidence="2 4" id="KW-0819">tRNA processing</keyword>
<dbReference type="Gene3D" id="3.30.70.580">
    <property type="entry name" value="Pseudouridine synthase I, catalytic domain, N-terminal subdomain"/>
    <property type="match status" value="1"/>
</dbReference>
<dbReference type="GO" id="GO:0160147">
    <property type="term" value="F:tRNA pseudouridine(38-40) synthase activity"/>
    <property type="evidence" value="ECO:0007669"/>
    <property type="project" value="UniProtKB-EC"/>
</dbReference>
<feature type="domain" description="Pseudouridine synthase I TruA alpha/beta" evidence="8">
    <location>
        <begin position="11"/>
        <end position="103"/>
    </location>
</feature>
<feature type="active site" description="Nucleophile" evidence="4 5">
    <location>
        <position position="56"/>
    </location>
</feature>
<dbReference type="InterPro" id="IPR020097">
    <property type="entry name" value="PsdUridine_synth_TruA_a/b_dom"/>
</dbReference>
<evidence type="ECO:0000256" key="1">
    <source>
        <dbReference type="ARBA" id="ARBA00009375"/>
    </source>
</evidence>
<evidence type="ECO:0000256" key="4">
    <source>
        <dbReference type="HAMAP-Rule" id="MF_00171"/>
    </source>
</evidence>
<comment type="caution">
    <text evidence="4">Lacks conserved residue(s) required for the propagation of feature annotation.</text>
</comment>
<evidence type="ECO:0000256" key="6">
    <source>
        <dbReference type="PIRSR" id="PIRSR001430-2"/>
    </source>
</evidence>
<dbReference type="PANTHER" id="PTHR11142">
    <property type="entry name" value="PSEUDOURIDYLATE SYNTHASE"/>
    <property type="match status" value="1"/>
</dbReference>
<sequence length="259" mass="30397">MQANHFYLIEVQYLGFRYHGWQRQPGVKTVQEMIERTLKYILADKPFKILGASRTDAMVSATQAAFELFLEHPEDLEALMADFNENLPADIRAINIKKVDKKFNVIQHAKEKEYLYLFSFGEKNHPFAAPYITYIREALDVELMMEGARLFQGVHNFQEYCYKPNEGTQFEREITCSEIIENEIWTANFFPEQSFVYRVKGMGFMRNQIRLFMGRLFRLGKHEISLSDIQQSLDNPSDSPEYYIAPASGLMLHQMKFKK</sequence>
<evidence type="ECO:0000256" key="5">
    <source>
        <dbReference type="PIRSR" id="PIRSR001430-1"/>
    </source>
</evidence>
<comment type="subunit">
    <text evidence="4">Homodimer.</text>
</comment>
<dbReference type="EMBL" id="FWYF01000005">
    <property type="protein sequence ID" value="SMD38591.1"/>
    <property type="molecule type" value="Genomic_DNA"/>
</dbReference>
<dbReference type="OrthoDB" id="9811823at2"/>
<dbReference type="PIRSF" id="PIRSF001430">
    <property type="entry name" value="tRNA_psdUrid_synth"/>
    <property type="match status" value="1"/>
</dbReference>
<keyword evidence="10" id="KW-1185">Reference proteome</keyword>
<dbReference type="AlphaFoldDB" id="A0A1W2GPS2"/>
<comment type="function">
    <text evidence="4">Formation of pseudouridine at positions 38, 39 and 40 in the anticodon stem and loop of transfer RNAs.</text>
</comment>
<dbReference type="Proteomes" id="UP000192472">
    <property type="component" value="Unassembled WGS sequence"/>
</dbReference>
<dbReference type="InterPro" id="IPR020103">
    <property type="entry name" value="PsdUridine_synth_cat_dom_sf"/>
</dbReference>
<proteinExistence type="inferred from homology"/>
<dbReference type="InterPro" id="IPR020095">
    <property type="entry name" value="PsdUridine_synth_TruA_C"/>
</dbReference>
<accession>A0A1W2GPS2</accession>
<dbReference type="Gene3D" id="3.30.70.660">
    <property type="entry name" value="Pseudouridine synthase I, catalytic domain, C-terminal subdomain"/>
    <property type="match status" value="1"/>
</dbReference>
<evidence type="ECO:0000313" key="10">
    <source>
        <dbReference type="Proteomes" id="UP000192472"/>
    </source>
</evidence>
<dbReference type="PANTHER" id="PTHR11142:SF0">
    <property type="entry name" value="TRNA PSEUDOURIDINE SYNTHASE-LIKE 1"/>
    <property type="match status" value="1"/>
</dbReference>
<dbReference type="GO" id="GO:0031119">
    <property type="term" value="P:tRNA pseudouridine synthesis"/>
    <property type="evidence" value="ECO:0007669"/>
    <property type="project" value="UniProtKB-UniRule"/>
</dbReference>
<dbReference type="EC" id="5.4.99.12" evidence="4"/>
<feature type="domain" description="Pseudouridine synthase I TruA alpha/beta" evidence="8">
    <location>
        <begin position="148"/>
        <end position="257"/>
    </location>
</feature>
<evidence type="ECO:0000313" key="9">
    <source>
        <dbReference type="EMBL" id="SMD38591.1"/>
    </source>
</evidence>
<comment type="catalytic activity">
    <reaction evidence="4 7">
        <text>uridine(38/39/40) in tRNA = pseudouridine(38/39/40) in tRNA</text>
        <dbReference type="Rhea" id="RHEA:22376"/>
        <dbReference type="Rhea" id="RHEA-COMP:10085"/>
        <dbReference type="Rhea" id="RHEA-COMP:10087"/>
        <dbReference type="ChEBI" id="CHEBI:65314"/>
        <dbReference type="ChEBI" id="CHEBI:65315"/>
        <dbReference type="EC" id="5.4.99.12"/>
    </reaction>
</comment>
<evidence type="ECO:0000256" key="2">
    <source>
        <dbReference type="ARBA" id="ARBA00022694"/>
    </source>
</evidence>
<dbReference type="Pfam" id="PF01416">
    <property type="entry name" value="PseudoU_synth_1"/>
    <property type="match status" value="2"/>
</dbReference>
<keyword evidence="3 4" id="KW-0413">Isomerase</keyword>
<evidence type="ECO:0000256" key="3">
    <source>
        <dbReference type="ARBA" id="ARBA00023235"/>
    </source>
</evidence>
<comment type="similarity">
    <text evidence="1 4 7">Belongs to the tRNA pseudouridine synthase TruA family.</text>
</comment>